<gene>
    <name evidence="3" type="ORF">UFOVP29_328</name>
</gene>
<reference evidence="3" key="1">
    <citation type="submission" date="2020-04" db="EMBL/GenBank/DDBJ databases">
        <authorList>
            <person name="Chiriac C."/>
            <person name="Salcher M."/>
            <person name="Ghai R."/>
            <person name="Kavagutti S V."/>
        </authorList>
    </citation>
    <scope>NUCLEOTIDE SEQUENCE</scope>
</reference>
<feature type="domain" description="T4 RNA ligase 1-like N-terminal" evidence="1">
    <location>
        <begin position="58"/>
        <end position="250"/>
    </location>
</feature>
<organism evidence="3">
    <name type="scientific">uncultured Caudovirales phage</name>
    <dbReference type="NCBI Taxonomy" id="2100421"/>
    <lineage>
        <taxon>Viruses</taxon>
        <taxon>Duplodnaviria</taxon>
        <taxon>Heunggongvirae</taxon>
        <taxon>Uroviricota</taxon>
        <taxon>Caudoviricetes</taxon>
        <taxon>Peduoviridae</taxon>
        <taxon>Maltschvirus</taxon>
        <taxon>Maltschvirus maltsch</taxon>
    </lineage>
</organism>
<dbReference type="InterPro" id="IPR019039">
    <property type="entry name" value="T4-Rnl1-like_N"/>
</dbReference>
<dbReference type="SUPFAM" id="SSF56091">
    <property type="entry name" value="DNA ligase/mRNA capping enzyme, catalytic domain"/>
    <property type="match status" value="1"/>
</dbReference>
<dbReference type="Pfam" id="PF09511">
    <property type="entry name" value="RNA_lig_T4_1"/>
    <property type="match status" value="1"/>
</dbReference>
<accession>A0A6J5KSH7</accession>
<dbReference type="EMBL" id="LR796167">
    <property type="protein sequence ID" value="CAB4123169.1"/>
    <property type="molecule type" value="Genomic_DNA"/>
</dbReference>
<dbReference type="Gene3D" id="1.10.3550.20">
    <property type="match status" value="1"/>
</dbReference>
<protein>
    <submittedName>
        <fullName evidence="3">RNA ligase A</fullName>
    </submittedName>
</protein>
<evidence type="ECO:0000259" key="1">
    <source>
        <dbReference type="Pfam" id="PF09511"/>
    </source>
</evidence>
<evidence type="ECO:0000313" key="3">
    <source>
        <dbReference type="EMBL" id="CAB4123169.1"/>
    </source>
</evidence>
<name>A0A6J5KSH7_9CAUD</name>
<evidence type="ECO:0000259" key="2">
    <source>
        <dbReference type="Pfam" id="PF20819"/>
    </source>
</evidence>
<sequence>MHYRFPEIRHLDEVRTAIAGADEFIVAERDWGYVVNYMVSMKDTFPPVETVNDAIRREARGLIFDLEGNLISRPYHKFFNVNERDETQAHLIDLNQPHRILEKLDGSMIRPLPIGDAYRLGTKMGITDVAMQVEVWLADHANYDEFIRLHLERGQTPIFEWCSRQQRIVVDYPSDRLVLTAIRDVNTGAYKSYDQMRTYAEAYGVDIVREYAGTVANMEALLSETHDLTGQEGWIIRFADGHMLKIKAESYVMQHRAKESIMRENGVIEMLLADKLDDVKAVLDDDTRHSLEKFEAAFWQGVATSAEMWQTVNTVVRARHGTDRKAFALAPTTAVMDGNLKSAIFKSWDAPDFDWRQAVLDVVAKNIGTQTRVDAVRGLWGARWSYGSSAGDE</sequence>
<keyword evidence="3" id="KW-0436">Ligase</keyword>
<dbReference type="InterPro" id="IPR049042">
    <property type="entry name" value="T4_Rnl1_C"/>
</dbReference>
<feature type="domain" description="T4 RNA ligase 1 C-terminal" evidence="2">
    <location>
        <begin position="258"/>
        <end position="337"/>
    </location>
</feature>
<dbReference type="Pfam" id="PF20819">
    <property type="entry name" value="T4_Rnl1_C"/>
    <property type="match status" value="1"/>
</dbReference>
<dbReference type="GO" id="GO:0016874">
    <property type="term" value="F:ligase activity"/>
    <property type="evidence" value="ECO:0007669"/>
    <property type="project" value="UniProtKB-KW"/>
</dbReference>
<proteinExistence type="predicted"/>